<keyword evidence="1" id="KW-0812">Transmembrane</keyword>
<dbReference type="Proteomes" id="UP000030655">
    <property type="component" value="Unassembled WGS sequence"/>
</dbReference>
<feature type="transmembrane region" description="Helical" evidence="1">
    <location>
        <begin position="156"/>
        <end position="178"/>
    </location>
</feature>
<dbReference type="Gene3D" id="1.20.5.110">
    <property type="match status" value="1"/>
</dbReference>
<dbReference type="HOGENOM" id="CLU_1503100_0_0_1"/>
<reference evidence="2 3" key="2">
    <citation type="submission" date="2014-03" db="EMBL/GenBank/DDBJ databases">
        <title>The Genome Sequence of Anncaliia algerae insect isolate PRA339.</title>
        <authorList>
            <consortium name="The Broad Institute Genome Sequencing Platform"/>
            <consortium name="The Broad Institute Genome Sequencing Center for Infectious Disease"/>
            <person name="Cuomo C."/>
            <person name="Becnel J."/>
            <person name="Sanscrainte N."/>
            <person name="Walker B."/>
            <person name="Young S.K."/>
            <person name="Zeng Q."/>
            <person name="Gargeya S."/>
            <person name="Fitzgerald M."/>
            <person name="Haas B."/>
            <person name="Abouelleil A."/>
            <person name="Alvarado L."/>
            <person name="Arachchi H.M."/>
            <person name="Berlin A.M."/>
            <person name="Chapman S.B."/>
            <person name="Dewar J."/>
            <person name="Goldberg J."/>
            <person name="Griggs A."/>
            <person name="Gujja S."/>
            <person name="Hansen M."/>
            <person name="Howarth C."/>
            <person name="Imamovic A."/>
            <person name="Larimer J."/>
            <person name="McCowan C."/>
            <person name="Murphy C."/>
            <person name="Neiman D."/>
            <person name="Pearson M."/>
            <person name="Priest M."/>
            <person name="Roberts A."/>
            <person name="Saif S."/>
            <person name="Shea T."/>
            <person name="Sisk P."/>
            <person name="Sykes S."/>
            <person name="Wortman J."/>
            <person name="Nusbaum C."/>
            <person name="Birren B."/>
        </authorList>
    </citation>
    <scope>NUCLEOTIDE SEQUENCE [LARGE SCALE GENOMIC DNA]</scope>
    <source>
        <strain evidence="2 3">PRA339</strain>
    </source>
</reference>
<evidence type="ECO:0000313" key="3">
    <source>
        <dbReference type="Proteomes" id="UP000030655"/>
    </source>
</evidence>
<proteinExistence type="predicted"/>
<protein>
    <recommendedName>
        <fullName evidence="4">t-SNARE coiled-coil homology domain-containing protein</fullName>
    </recommendedName>
</protein>
<evidence type="ECO:0008006" key="4">
    <source>
        <dbReference type="Google" id="ProtNLM"/>
    </source>
</evidence>
<gene>
    <name evidence="2" type="ORF">H312_01321</name>
</gene>
<organism evidence="2 3">
    <name type="scientific">Anncaliia algerae PRA339</name>
    <dbReference type="NCBI Taxonomy" id="1288291"/>
    <lineage>
        <taxon>Eukaryota</taxon>
        <taxon>Fungi</taxon>
        <taxon>Fungi incertae sedis</taxon>
        <taxon>Microsporidia</taxon>
        <taxon>Tubulinosematoidea</taxon>
        <taxon>Tubulinosematidae</taxon>
        <taxon>Anncaliia</taxon>
    </lineage>
</organism>
<name>A0A059F2L9_9MICR</name>
<dbReference type="EMBL" id="KK365146">
    <property type="protein sequence ID" value="KCZ81244.1"/>
    <property type="molecule type" value="Genomic_DNA"/>
</dbReference>
<keyword evidence="1" id="KW-1133">Transmembrane helix</keyword>
<keyword evidence="1" id="KW-0472">Membrane</keyword>
<dbReference type="OrthoDB" id="2192337at2759"/>
<evidence type="ECO:0000256" key="1">
    <source>
        <dbReference type="SAM" id="Phobius"/>
    </source>
</evidence>
<dbReference type="AlphaFoldDB" id="A0A059F2L9"/>
<dbReference type="VEuPathDB" id="MicrosporidiaDB:H312_01321"/>
<evidence type="ECO:0000313" key="2">
    <source>
        <dbReference type="EMBL" id="KCZ81244.1"/>
    </source>
</evidence>
<keyword evidence="3" id="KW-1185">Reference proteome</keyword>
<sequence length="179" mass="21052">MNISIETYIKSLQEKLDKDINSLEYDDIEDINTLSDIIEHLIRTTSPHMNELKQFIKQKKIIKKINDKIKRTNKNVETQPLVNRNQFILKSAGIEDLPERIDEIVCINDCISSSVSYQGSAIDNLNVQMNREEEVVNNQNNELYVALRHQKKRNRIYNFFLILFAIFVFVLLTVRVILR</sequence>
<accession>A0A059F2L9</accession>
<reference evidence="3" key="1">
    <citation type="submission" date="2013-02" db="EMBL/GenBank/DDBJ databases">
        <authorList>
            <consortium name="The Broad Institute Genome Sequencing Platform"/>
            <person name="Cuomo C."/>
            <person name="Becnel J."/>
            <person name="Sanscrainte N."/>
            <person name="Walker B."/>
            <person name="Young S.K."/>
            <person name="Zeng Q."/>
            <person name="Gargeya S."/>
            <person name="Fitzgerald M."/>
            <person name="Haas B."/>
            <person name="Abouelleil A."/>
            <person name="Alvarado L."/>
            <person name="Arachchi H.M."/>
            <person name="Berlin A.M."/>
            <person name="Chapman S.B."/>
            <person name="Dewar J."/>
            <person name="Goldberg J."/>
            <person name="Griggs A."/>
            <person name="Gujja S."/>
            <person name="Hansen M."/>
            <person name="Howarth C."/>
            <person name="Imamovic A."/>
            <person name="Larimer J."/>
            <person name="McCowan C."/>
            <person name="Murphy C."/>
            <person name="Neiman D."/>
            <person name="Pearson M."/>
            <person name="Priest M."/>
            <person name="Roberts A."/>
            <person name="Saif S."/>
            <person name="Shea T."/>
            <person name="Sisk P."/>
            <person name="Sykes S."/>
            <person name="Wortman J."/>
            <person name="Nusbaum C."/>
            <person name="Birren B."/>
        </authorList>
    </citation>
    <scope>NUCLEOTIDE SEQUENCE [LARGE SCALE GENOMIC DNA]</scope>
    <source>
        <strain evidence="3">PRA339</strain>
    </source>
</reference>